<sequence length="624" mass="64791">MGTAQLGAVRRVFDRVRDDAGDDALLARYRAGRDDDAFGAIVRRHGPMVLGVCRRVLRDPHAAADAFQVTFLVLAKHAGRAPDLLGAWLYGVAVRTALKARGRDLRRREVEADYAARPLPAPPAADTELLRLIDAQVAELPEKYRLPLVLCGVQGLGKAEAADRLGLPEGTVSSRLARARDLLRGRLERRVVVVPALLLPAVVPPALSAATIDSAVWAAPVPAPVLALSQEVLAAMSAPAWKLPAAVVAAFAVSAGAVGLTGAQPPNPADKAPAAKQKDKPARPAGARVAGTLGAVDAGAGTITLARKNEADLIVPLAKDVAVTADGKAARLGDLKAGATVEVERASEKGPATRIAATGRRVTSLLVGVGDNTLSLKAKPNDQEYTLAAGAKVTRDGKDVRLKELPVGEPVTVQLSVDGTAVLGVSHGAAKRKPDGGEADEAEFVAAQDGEKRPARVARQTGTVGAVDAAAGTITLVRKGDGGERRDTIPVAKDATIIVDGKAAKLADVMVKASADVELPGERQPATKVTVSGEKVPGVLMAFDKDSVTVGFRRDGRALAERKLALAPAAKVTLDGKDAKLFDLQTGDRVIVTLTSDGTAALTIVAGVPKRDGDRQRPPEVERK</sequence>
<keyword evidence="3" id="KW-0731">Sigma factor</keyword>
<dbReference type="GO" id="GO:0016987">
    <property type="term" value="F:sigma factor activity"/>
    <property type="evidence" value="ECO:0007669"/>
    <property type="project" value="UniProtKB-KW"/>
</dbReference>
<name>A0A517Y037_9BACT</name>
<evidence type="ECO:0000259" key="7">
    <source>
        <dbReference type="Pfam" id="PF08281"/>
    </source>
</evidence>
<dbReference type="InterPro" id="IPR013325">
    <property type="entry name" value="RNA_pol_sigma_r2"/>
</dbReference>
<accession>A0A517Y037</accession>
<dbReference type="GO" id="GO:0003677">
    <property type="term" value="F:DNA binding"/>
    <property type="evidence" value="ECO:0007669"/>
    <property type="project" value="InterPro"/>
</dbReference>
<dbReference type="SUPFAM" id="SSF88946">
    <property type="entry name" value="Sigma2 domain of RNA polymerase sigma factors"/>
    <property type="match status" value="1"/>
</dbReference>
<evidence type="ECO:0000256" key="4">
    <source>
        <dbReference type="ARBA" id="ARBA00023163"/>
    </source>
</evidence>
<evidence type="ECO:0000256" key="2">
    <source>
        <dbReference type="ARBA" id="ARBA00023015"/>
    </source>
</evidence>
<dbReference type="InterPro" id="IPR007627">
    <property type="entry name" value="RNA_pol_sigma70_r2"/>
</dbReference>
<dbReference type="SUPFAM" id="SSF88659">
    <property type="entry name" value="Sigma3 and sigma4 domains of RNA polymerase sigma factors"/>
    <property type="match status" value="1"/>
</dbReference>
<dbReference type="PANTHER" id="PTHR43133:SF51">
    <property type="entry name" value="RNA POLYMERASE SIGMA FACTOR"/>
    <property type="match status" value="1"/>
</dbReference>
<keyword evidence="2" id="KW-0805">Transcription regulation</keyword>
<evidence type="ECO:0000313" key="8">
    <source>
        <dbReference type="EMBL" id="QDU23129.1"/>
    </source>
</evidence>
<keyword evidence="4" id="KW-0804">Transcription</keyword>
<dbReference type="InterPro" id="IPR036388">
    <property type="entry name" value="WH-like_DNA-bd_sf"/>
</dbReference>
<feature type="domain" description="RNA polymerase sigma-70 region 2" evidence="6">
    <location>
        <begin position="41"/>
        <end position="101"/>
    </location>
</feature>
<dbReference type="KEGG" id="uli:ETAA1_51200"/>
<dbReference type="InterPro" id="IPR039425">
    <property type="entry name" value="RNA_pol_sigma-70-like"/>
</dbReference>
<dbReference type="GO" id="GO:0006352">
    <property type="term" value="P:DNA-templated transcription initiation"/>
    <property type="evidence" value="ECO:0007669"/>
    <property type="project" value="InterPro"/>
</dbReference>
<evidence type="ECO:0000256" key="5">
    <source>
        <dbReference type="SAM" id="MobiDB-lite"/>
    </source>
</evidence>
<dbReference type="PANTHER" id="PTHR43133">
    <property type="entry name" value="RNA POLYMERASE ECF-TYPE SIGMA FACTO"/>
    <property type="match status" value="1"/>
</dbReference>
<organism evidence="8 9">
    <name type="scientific">Urbifossiella limnaea</name>
    <dbReference type="NCBI Taxonomy" id="2528023"/>
    <lineage>
        <taxon>Bacteria</taxon>
        <taxon>Pseudomonadati</taxon>
        <taxon>Planctomycetota</taxon>
        <taxon>Planctomycetia</taxon>
        <taxon>Gemmatales</taxon>
        <taxon>Gemmataceae</taxon>
        <taxon>Urbifossiella</taxon>
    </lineage>
</organism>
<dbReference type="InterPro" id="IPR014284">
    <property type="entry name" value="RNA_pol_sigma-70_dom"/>
</dbReference>
<dbReference type="Gene3D" id="1.10.1740.10">
    <property type="match status" value="1"/>
</dbReference>
<dbReference type="Pfam" id="PF04542">
    <property type="entry name" value="Sigma70_r2"/>
    <property type="match status" value="1"/>
</dbReference>
<feature type="domain" description="RNA polymerase sigma factor 70 region 4 type 2" evidence="7">
    <location>
        <begin position="131"/>
        <end position="181"/>
    </location>
</feature>
<gene>
    <name evidence="8" type="primary">sigE_18</name>
    <name evidence="8" type="ORF">ETAA1_51200</name>
</gene>
<evidence type="ECO:0000256" key="1">
    <source>
        <dbReference type="ARBA" id="ARBA00010641"/>
    </source>
</evidence>
<dbReference type="EMBL" id="CP036273">
    <property type="protein sequence ID" value="QDU23129.1"/>
    <property type="molecule type" value="Genomic_DNA"/>
</dbReference>
<evidence type="ECO:0000256" key="3">
    <source>
        <dbReference type="ARBA" id="ARBA00023082"/>
    </source>
</evidence>
<reference evidence="8 9" key="1">
    <citation type="submission" date="2019-02" db="EMBL/GenBank/DDBJ databases">
        <title>Deep-cultivation of Planctomycetes and their phenomic and genomic characterization uncovers novel biology.</title>
        <authorList>
            <person name="Wiegand S."/>
            <person name="Jogler M."/>
            <person name="Boedeker C."/>
            <person name="Pinto D."/>
            <person name="Vollmers J."/>
            <person name="Rivas-Marin E."/>
            <person name="Kohn T."/>
            <person name="Peeters S.H."/>
            <person name="Heuer A."/>
            <person name="Rast P."/>
            <person name="Oberbeckmann S."/>
            <person name="Bunk B."/>
            <person name="Jeske O."/>
            <person name="Meyerdierks A."/>
            <person name="Storesund J.E."/>
            <person name="Kallscheuer N."/>
            <person name="Luecker S."/>
            <person name="Lage O.M."/>
            <person name="Pohl T."/>
            <person name="Merkel B.J."/>
            <person name="Hornburger P."/>
            <person name="Mueller R.-W."/>
            <person name="Bruemmer F."/>
            <person name="Labrenz M."/>
            <person name="Spormann A.M."/>
            <person name="Op den Camp H."/>
            <person name="Overmann J."/>
            <person name="Amann R."/>
            <person name="Jetten M.S.M."/>
            <person name="Mascher T."/>
            <person name="Medema M.H."/>
            <person name="Devos D.P."/>
            <person name="Kaster A.-K."/>
            <person name="Ovreas L."/>
            <person name="Rohde M."/>
            <person name="Galperin M.Y."/>
            <person name="Jogler C."/>
        </authorList>
    </citation>
    <scope>NUCLEOTIDE SEQUENCE [LARGE SCALE GENOMIC DNA]</scope>
    <source>
        <strain evidence="8 9">ETA_A1</strain>
    </source>
</reference>
<dbReference type="OrthoDB" id="291047at2"/>
<proteinExistence type="inferred from homology"/>
<dbReference type="AlphaFoldDB" id="A0A517Y037"/>
<evidence type="ECO:0000313" key="9">
    <source>
        <dbReference type="Proteomes" id="UP000319576"/>
    </source>
</evidence>
<protein>
    <submittedName>
        <fullName evidence="8">ECF RNA polymerase sigma factor SigE</fullName>
    </submittedName>
</protein>
<comment type="similarity">
    <text evidence="1">Belongs to the sigma-70 factor family. ECF subfamily.</text>
</comment>
<dbReference type="InterPro" id="IPR013324">
    <property type="entry name" value="RNA_pol_sigma_r3/r4-like"/>
</dbReference>
<keyword evidence="9" id="KW-1185">Reference proteome</keyword>
<dbReference type="CDD" id="cd06171">
    <property type="entry name" value="Sigma70_r4"/>
    <property type="match status" value="1"/>
</dbReference>
<dbReference type="Gene3D" id="1.10.10.10">
    <property type="entry name" value="Winged helix-like DNA-binding domain superfamily/Winged helix DNA-binding domain"/>
    <property type="match status" value="1"/>
</dbReference>
<dbReference type="RefSeq" id="WP_145243230.1">
    <property type="nucleotide sequence ID" value="NZ_CP036273.1"/>
</dbReference>
<dbReference type="Pfam" id="PF08281">
    <property type="entry name" value="Sigma70_r4_2"/>
    <property type="match status" value="1"/>
</dbReference>
<dbReference type="NCBIfam" id="TIGR02937">
    <property type="entry name" value="sigma70-ECF"/>
    <property type="match status" value="1"/>
</dbReference>
<dbReference type="Proteomes" id="UP000319576">
    <property type="component" value="Chromosome"/>
</dbReference>
<dbReference type="InterPro" id="IPR013249">
    <property type="entry name" value="RNA_pol_sigma70_r4_t2"/>
</dbReference>
<evidence type="ECO:0000259" key="6">
    <source>
        <dbReference type="Pfam" id="PF04542"/>
    </source>
</evidence>
<feature type="region of interest" description="Disordered" evidence="5">
    <location>
        <begin position="262"/>
        <end position="288"/>
    </location>
</feature>